<evidence type="ECO:0000313" key="1">
    <source>
        <dbReference type="EMBL" id="KPJ08378.1"/>
    </source>
</evidence>
<dbReference type="GO" id="GO:0016740">
    <property type="term" value="F:transferase activity"/>
    <property type="evidence" value="ECO:0007669"/>
    <property type="project" value="UniProtKB-KW"/>
</dbReference>
<dbReference type="STRING" id="76193.A0A194QS79"/>
<dbReference type="PANTHER" id="PTHR43881:SF5">
    <property type="entry name" value="GAMMA-GLUTAMYLTRANSPEPTIDASE"/>
    <property type="match status" value="1"/>
</dbReference>
<evidence type="ECO:0000313" key="2">
    <source>
        <dbReference type="Proteomes" id="UP000053240"/>
    </source>
</evidence>
<dbReference type="PANTHER" id="PTHR43881">
    <property type="entry name" value="GAMMA-GLUTAMYLTRANSPEPTIDASE (AFU_ORTHOLOGUE AFUA_4G13580)"/>
    <property type="match status" value="1"/>
</dbReference>
<dbReference type="AlphaFoldDB" id="A0A194QS79"/>
<dbReference type="OrthoDB" id="2015213at2759"/>
<dbReference type="SUPFAM" id="SSF56235">
    <property type="entry name" value="N-terminal nucleophile aminohydrolases (Ntn hydrolases)"/>
    <property type="match status" value="1"/>
</dbReference>
<keyword evidence="2" id="KW-1185">Reference proteome</keyword>
<gene>
    <name evidence="1" type="ORF">RR48_12131</name>
</gene>
<reference evidence="1 2" key="1">
    <citation type="journal article" date="2015" name="Nat. Commun.">
        <title>Outbred genome sequencing and CRISPR/Cas9 gene editing in butterflies.</title>
        <authorList>
            <person name="Li X."/>
            <person name="Fan D."/>
            <person name="Zhang W."/>
            <person name="Liu G."/>
            <person name="Zhang L."/>
            <person name="Zhao L."/>
            <person name="Fang X."/>
            <person name="Chen L."/>
            <person name="Dong Y."/>
            <person name="Chen Y."/>
            <person name="Ding Y."/>
            <person name="Zhao R."/>
            <person name="Feng M."/>
            <person name="Zhu Y."/>
            <person name="Feng Y."/>
            <person name="Jiang X."/>
            <person name="Zhu D."/>
            <person name="Xiang H."/>
            <person name="Feng X."/>
            <person name="Li S."/>
            <person name="Wang J."/>
            <person name="Zhang G."/>
            <person name="Kronforst M.R."/>
            <person name="Wang W."/>
        </authorList>
    </citation>
    <scope>NUCLEOTIDE SEQUENCE [LARGE SCALE GENOMIC DNA]</scope>
    <source>
        <strain evidence="1">Ya'a_city_454_Pm</strain>
        <tissue evidence="1">Whole body</tissue>
    </source>
</reference>
<dbReference type="InterPro" id="IPR029055">
    <property type="entry name" value="Ntn_hydrolases_N"/>
</dbReference>
<dbReference type="EMBL" id="KQ461154">
    <property type="protein sequence ID" value="KPJ08378.1"/>
    <property type="molecule type" value="Genomic_DNA"/>
</dbReference>
<dbReference type="InterPro" id="IPR043138">
    <property type="entry name" value="GGT_lsub"/>
</dbReference>
<dbReference type="Gene3D" id="3.60.20.40">
    <property type="match status" value="1"/>
</dbReference>
<dbReference type="PRINTS" id="PR01210">
    <property type="entry name" value="GGTRANSPTASE"/>
</dbReference>
<dbReference type="InterPro" id="IPR052896">
    <property type="entry name" value="GGT-like_enzyme"/>
</dbReference>
<dbReference type="InterPro" id="IPR043137">
    <property type="entry name" value="GGT_ssub_C"/>
</dbReference>
<dbReference type="Proteomes" id="UP000053240">
    <property type="component" value="Unassembled WGS sequence"/>
</dbReference>
<name>A0A194QS79_PAPMA</name>
<dbReference type="InParanoid" id="A0A194QS79"/>
<accession>A0A194QS79</accession>
<organism evidence="1 2">
    <name type="scientific">Papilio machaon</name>
    <name type="common">Old World swallowtail butterfly</name>
    <dbReference type="NCBI Taxonomy" id="76193"/>
    <lineage>
        <taxon>Eukaryota</taxon>
        <taxon>Metazoa</taxon>
        <taxon>Ecdysozoa</taxon>
        <taxon>Arthropoda</taxon>
        <taxon>Hexapoda</taxon>
        <taxon>Insecta</taxon>
        <taxon>Pterygota</taxon>
        <taxon>Neoptera</taxon>
        <taxon>Endopterygota</taxon>
        <taxon>Lepidoptera</taxon>
        <taxon>Glossata</taxon>
        <taxon>Ditrysia</taxon>
        <taxon>Papilionoidea</taxon>
        <taxon>Papilionidae</taxon>
        <taxon>Papilioninae</taxon>
        <taxon>Papilio</taxon>
    </lineage>
</organism>
<dbReference type="Gene3D" id="1.10.246.130">
    <property type="match status" value="1"/>
</dbReference>
<protein>
    <submittedName>
        <fullName evidence="1">Putative gamma-glutamyltransferase ywrD</fullName>
    </submittedName>
</protein>
<sequence length="528" mass="57197">MDIANSAPRGMVVTPHHLATQSAVKILRSGGTAMEAAVSAAATIAVVYPHMNSIGGDGFWLIVPPHGEPIAIEACGAAGSLADFDFFNGLNEIPRSGPKSAITVAGTVGGWEEALKYVSECGYQRISVSKLLEDAIYYAEYGFPVSTSHETNLKDLIGKTTPSKRFQYTYLPDGKVPKVGERFCQKILAATLKELSLNGLNSFYKGELAKLIAQDMSDMGMPITESDLANYAPVRRNPLCLQHEHGEIFNLPPPTQGLVSLSILAILDRLRVDGLNEAQFIHNVVEATKQAFVVRDRYITDPSCMKVDPQSLLAGHAITEMAHSIKPDRASNEGKGKGPGDTIWLGVMDAKGFSVSFIQSIYYNFGSGVVLPRTGILWHNRGVAFSLEKNHILSLKPGKKPFHTLNPAAARLNDGRIMVYGTRGGDGQSQTQAAIFHRYVVQGFGLQKSISAPRWIYGSTNGDRNDILHLEDRFTTEVVDDLKKKGHEIVMLPSYSETVGQAGALVRHPNGMLEGAFDPRSDGSAAGF</sequence>
<keyword evidence="1" id="KW-0808">Transferase</keyword>
<proteinExistence type="predicted"/>
<dbReference type="KEGG" id="pmac:106717816"/>
<dbReference type="Pfam" id="PF01019">
    <property type="entry name" value="G_glu_transpept"/>
    <property type="match status" value="1"/>
</dbReference>